<dbReference type="EMBL" id="JAULSN010000001">
    <property type="protein sequence ID" value="KAK3384382.1"/>
    <property type="molecule type" value="Genomic_DNA"/>
</dbReference>
<dbReference type="SUPFAM" id="SSF51556">
    <property type="entry name" value="Metallo-dependent hydrolases"/>
    <property type="match status" value="1"/>
</dbReference>
<dbReference type="InterPro" id="IPR001365">
    <property type="entry name" value="A_deaminase_dom"/>
</dbReference>
<proteinExistence type="predicted"/>
<dbReference type="GO" id="GO:0046872">
    <property type="term" value="F:metal ion binding"/>
    <property type="evidence" value="ECO:0007669"/>
    <property type="project" value="UniProtKB-KW"/>
</dbReference>
<comment type="cofactor">
    <cofactor evidence="1">
        <name>Zn(2+)</name>
        <dbReference type="ChEBI" id="CHEBI:29105"/>
    </cofactor>
</comment>
<dbReference type="PANTHER" id="PTHR11409">
    <property type="entry name" value="ADENOSINE DEAMINASE"/>
    <property type="match status" value="1"/>
</dbReference>
<keyword evidence="3" id="KW-0378">Hydrolase</keyword>
<dbReference type="InterPro" id="IPR006330">
    <property type="entry name" value="Ado/ade_deaminase"/>
</dbReference>
<dbReference type="GO" id="GO:0004000">
    <property type="term" value="F:adenosine deaminase activity"/>
    <property type="evidence" value="ECO:0007669"/>
    <property type="project" value="TreeGrafter"/>
</dbReference>
<evidence type="ECO:0000256" key="2">
    <source>
        <dbReference type="ARBA" id="ARBA00022723"/>
    </source>
</evidence>
<sequence>MKRLFCWPFTDGDHDDHGSTSQPGSGSGTPQRKGSVASTGQPDNIRHYHHVPTLRNLANERSTVLKAQNQDERAYIKILEEIYESKKDIHIEYEKAEKAEKAEPDKTKVAQIQAALKDTIAPYEDKITRLMKRYHEYRNIEISREQALGSEQTSKQEYLTDTSAKNADEILKKARVLDLQIFANEEKYVDDKTGMEYPHYHGDHFVSNRKTIEKTRLFAMAEMFPKGSHLHIHFNSNLSPDFLLSLAAQQKQMYIGSNKPLGKDHRGYNAHNWKQCAIYFHIRYPNVSNCKANIFAADYRPGPTLFPSPETVKFWMPLWKFRQQFSAKYRACHPTLAKELESRAKAAYKEKYKDYIKRYKDDPKDKEVENPSDQLLDGLVADQWLREKLAVQDYDANHPHQNPKSAWEDFNIRTGFMKGLTNYVSGYREYCKAFMWSCVREGILYVEIRLNFMTTNQILSDNGRSKLSNLDTVELVIEAYNEFQSIHGFHVVQGLRIIYCTPRSFEATQIEESMDECIRWLENPFLNQFIAGFDLIGEEATEKHPLIYHVATLYWFKKKCHEKKVKCPLLLHCGETITIGEPSDLNLFDALVLGAKRIGHGYALAYHPWVMNRMQENKVGIELCPISNELLGLTPTIMGHAGYVLMANGLDCTVSTDNGTLFKSRLVHDLYQSMAGKRDMTLFGWVQLAKDSMAHSILHGKKHNDVAHDEELSPEQVVKHENEYKRLTATWETMFKEYLEWVQRYEYSISLPTTKVRDPEIHLEPPTHPEPPAHSGSQPHTGPPPAHPGSQSHTGPLQAHPEPDREENSSNDFHDILAERDANGSIIYELVELDDKGVPKIQDVNGPTITPFPAEGPAFEPWSKFATPIPADPNAADTEHTTTAPVAPQPKAADTEHRPQGKKVMYHASNQTGNVRVFALAIGRHAMDAAKMKVIQAHPEMVASNPKFAEKLHWRYRVKRKPMTAAEFKAAESKLTTLDEKYAAAAETLAKNKKLAAENENKTDLEEERKLQNNNIAGAIPKPAPWRRKEIIGEELTAFTEEWKRKAAAKELVEHIWKWGLGEDKPGSTPPGH</sequence>
<dbReference type="Pfam" id="PF00962">
    <property type="entry name" value="A_deaminase"/>
    <property type="match status" value="1"/>
</dbReference>
<keyword evidence="7" id="KW-1185">Reference proteome</keyword>
<protein>
    <recommendedName>
        <fullName evidence="5">Adenosine deaminase domain-containing protein</fullName>
    </recommendedName>
</protein>
<dbReference type="AlphaFoldDB" id="A0AAE0TYP5"/>
<comment type="caution">
    <text evidence="6">The sequence shown here is derived from an EMBL/GenBank/DDBJ whole genome shotgun (WGS) entry which is preliminary data.</text>
</comment>
<evidence type="ECO:0000259" key="5">
    <source>
        <dbReference type="Pfam" id="PF00962"/>
    </source>
</evidence>
<dbReference type="Proteomes" id="UP001287356">
    <property type="component" value="Unassembled WGS sequence"/>
</dbReference>
<gene>
    <name evidence="6" type="ORF">B0T24DRAFT_608201</name>
</gene>
<feature type="compositionally biased region" description="Low complexity" evidence="4">
    <location>
        <begin position="19"/>
        <end position="31"/>
    </location>
</feature>
<dbReference type="GO" id="GO:0006154">
    <property type="term" value="P:adenosine catabolic process"/>
    <property type="evidence" value="ECO:0007669"/>
    <property type="project" value="TreeGrafter"/>
</dbReference>
<feature type="domain" description="Adenosine deaminase" evidence="5">
    <location>
        <begin position="437"/>
        <end position="706"/>
    </location>
</feature>
<evidence type="ECO:0000313" key="6">
    <source>
        <dbReference type="EMBL" id="KAK3384382.1"/>
    </source>
</evidence>
<reference evidence="6" key="2">
    <citation type="submission" date="2023-06" db="EMBL/GenBank/DDBJ databases">
        <authorList>
            <consortium name="Lawrence Berkeley National Laboratory"/>
            <person name="Haridas S."/>
            <person name="Hensen N."/>
            <person name="Bonometti L."/>
            <person name="Westerberg I."/>
            <person name="Brannstrom I.O."/>
            <person name="Guillou S."/>
            <person name="Cros-Aarteil S."/>
            <person name="Calhoun S."/>
            <person name="Kuo A."/>
            <person name="Mondo S."/>
            <person name="Pangilinan J."/>
            <person name="Riley R."/>
            <person name="Labutti K."/>
            <person name="Andreopoulos B."/>
            <person name="Lipzen A."/>
            <person name="Chen C."/>
            <person name="Yanf M."/>
            <person name="Daum C."/>
            <person name="Ng V."/>
            <person name="Clum A."/>
            <person name="Steindorff A."/>
            <person name="Ohm R."/>
            <person name="Martin F."/>
            <person name="Silar P."/>
            <person name="Natvig D."/>
            <person name="Lalanne C."/>
            <person name="Gautier V."/>
            <person name="Ament-Velasquez S.L."/>
            <person name="Kruys A."/>
            <person name="Hutchinson M.I."/>
            <person name="Powell A.J."/>
            <person name="Barry K."/>
            <person name="Miller A.N."/>
            <person name="Grigoriev I.V."/>
            <person name="Debuchy R."/>
            <person name="Gladieux P."/>
            <person name="Thoren M.H."/>
            <person name="Johannesson H."/>
        </authorList>
    </citation>
    <scope>NUCLEOTIDE SEQUENCE</scope>
    <source>
        <strain evidence="6">CBS 958.72</strain>
    </source>
</reference>
<organism evidence="6 7">
    <name type="scientific">Lasiosphaeria ovina</name>
    <dbReference type="NCBI Taxonomy" id="92902"/>
    <lineage>
        <taxon>Eukaryota</taxon>
        <taxon>Fungi</taxon>
        <taxon>Dikarya</taxon>
        <taxon>Ascomycota</taxon>
        <taxon>Pezizomycotina</taxon>
        <taxon>Sordariomycetes</taxon>
        <taxon>Sordariomycetidae</taxon>
        <taxon>Sordariales</taxon>
        <taxon>Lasiosphaeriaceae</taxon>
        <taxon>Lasiosphaeria</taxon>
    </lineage>
</organism>
<feature type="region of interest" description="Disordered" evidence="4">
    <location>
        <begin position="9"/>
        <end position="46"/>
    </location>
</feature>
<accession>A0AAE0TYP5</accession>
<name>A0AAE0TYP5_9PEZI</name>
<feature type="region of interest" description="Disordered" evidence="4">
    <location>
        <begin position="759"/>
        <end position="810"/>
    </location>
</feature>
<feature type="region of interest" description="Disordered" evidence="4">
    <location>
        <begin position="873"/>
        <end position="897"/>
    </location>
</feature>
<evidence type="ECO:0000256" key="1">
    <source>
        <dbReference type="ARBA" id="ARBA00001947"/>
    </source>
</evidence>
<dbReference type="PANTHER" id="PTHR11409:SF37">
    <property type="entry name" value="ADENOSINE DEAMINASE DOMAIN-CONTAINING PROTEIN"/>
    <property type="match status" value="1"/>
</dbReference>
<reference evidence="6" key="1">
    <citation type="journal article" date="2023" name="Mol. Phylogenet. Evol.">
        <title>Genome-scale phylogeny and comparative genomics of the fungal order Sordariales.</title>
        <authorList>
            <person name="Hensen N."/>
            <person name="Bonometti L."/>
            <person name="Westerberg I."/>
            <person name="Brannstrom I.O."/>
            <person name="Guillou S."/>
            <person name="Cros-Aarteil S."/>
            <person name="Calhoun S."/>
            <person name="Haridas S."/>
            <person name="Kuo A."/>
            <person name="Mondo S."/>
            <person name="Pangilinan J."/>
            <person name="Riley R."/>
            <person name="LaButti K."/>
            <person name="Andreopoulos B."/>
            <person name="Lipzen A."/>
            <person name="Chen C."/>
            <person name="Yan M."/>
            <person name="Daum C."/>
            <person name="Ng V."/>
            <person name="Clum A."/>
            <person name="Steindorff A."/>
            <person name="Ohm R.A."/>
            <person name="Martin F."/>
            <person name="Silar P."/>
            <person name="Natvig D.O."/>
            <person name="Lalanne C."/>
            <person name="Gautier V."/>
            <person name="Ament-Velasquez S.L."/>
            <person name="Kruys A."/>
            <person name="Hutchinson M.I."/>
            <person name="Powell A.J."/>
            <person name="Barry K."/>
            <person name="Miller A.N."/>
            <person name="Grigoriev I.V."/>
            <person name="Debuchy R."/>
            <person name="Gladieux P."/>
            <person name="Hiltunen Thoren M."/>
            <person name="Johannesson H."/>
        </authorList>
    </citation>
    <scope>NUCLEOTIDE SEQUENCE</scope>
    <source>
        <strain evidence="6">CBS 958.72</strain>
    </source>
</reference>
<evidence type="ECO:0000256" key="4">
    <source>
        <dbReference type="SAM" id="MobiDB-lite"/>
    </source>
</evidence>
<keyword evidence="2" id="KW-0479">Metal-binding</keyword>
<dbReference type="Gene3D" id="3.20.20.140">
    <property type="entry name" value="Metal-dependent hydrolases"/>
    <property type="match status" value="1"/>
</dbReference>
<dbReference type="InterPro" id="IPR032466">
    <property type="entry name" value="Metal_Hydrolase"/>
</dbReference>
<dbReference type="GO" id="GO:0046103">
    <property type="term" value="P:inosine biosynthetic process"/>
    <property type="evidence" value="ECO:0007669"/>
    <property type="project" value="TreeGrafter"/>
</dbReference>
<feature type="compositionally biased region" description="Basic and acidic residues" evidence="4">
    <location>
        <begin position="801"/>
        <end position="810"/>
    </location>
</feature>
<evidence type="ECO:0000313" key="7">
    <source>
        <dbReference type="Proteomes" id="UP001287356"/>
    </source>
</evidence>
<evidence type="ECO:0000256" key="3">
    <source>
        <dbReference type="ARBA" id="ARBA00022801"/>
    </source>
</evidence>